<evidence type="ECO:0000313" key="2">
    <source>
        <dbReference type="EMBL" id="CAF87841.1"/>
    </source>
</evidence>
<dbReference type="AlphaFoldDB" id="Q4TGZ1"/>
<feature type="compositionally biased region" description="Pro residues" evidence="1">
    <location>
        <begin position="59"/>
        <end position="74"/>
    </location>
</feature>
<gene>
    <name evidence="2" type="ORF">GSTENG00000859001</name>
</gene>
<feature type="non-terminal residue" evidence="2">
    <location>
        <position position="1"/>
    </location>
</feature>
<reference evidence="2" key="1">
    <citation type="journal article" date="2004" name="Nature">
        <title>Genome duplication in the teleost fish Tetraodon nigroviridis reveals the early vertebrate proto-karyotype.</title>
        <authorList>
            <person name="Jaillon O."/>
            <person name="Aury J.-M."/>
            <person name="Brunet F."/>
            <person name="Petit J.-L."/>
            <person name="Stange-Thomann N."/>
            <person name="Mauceli E."/>
            <person name="Bouneau L."/>
            <person name="Fischer C."/>
            <person name="Ozouf-Costaz C."/>
            <person name="Bernot A."/>
            <person name="Nicaud S."/>
            <person name="Jaffe D."/>
            <person name="Fisher S."/>
            <person name="Lutfalla G."/>
            <person name="Dossat C."/>
            <person name="Segurens B."/>
            <person name="Dasilva C."/>
            <person name="Salanoubat M."/>
            <person name="Levy M."/>
            <person name="Boudet N."/>
            <person name="Castellano S."/>
            <person name="Anthouard V."/>
            <person name="Jubin C."/>
            <person name="Castelli V."/>
            <person name="Katinka M."/>
            <person name="Vacherie B."/>
            <person name="Biemont C."/>
            <person name="Skalli Z."/>
            <person name="Cattolico L."/>
            <person name="Poulain J."/>
            <person name="De Berardinis V."/>
            <person name="Cruaud C."/>
            <person name="Duprat S."/>
            <person name="Brottier P."/>
            <person name="Coutanceau J.-P."/>
            <person name="Gouzy J."/>
            <person name="Parra G."/>
            <person name="Lardier G."/>
            <person name="Chapple C."/>
            <person name="McKernan K.J."/>
            <person name="McEwan P."/>
            <person name="Bosak S."/>
            <person name="Kellis M."/>
            <person name="Volff J.-N."/>
            <person name="Guigo R."/>
            <person name="Zody M.C."/>
            <person name="Mesirov J."/>
            <person name="Lindblad-Toh K."/>
            <person name="Birren B."/>
            <person name="Nusbaum C."/>
            <person name="Kahn D."/>
            <person name="Robinson-Rechavi M."/>
            <person name="Laudet V."/>
            <person name="Schachter V."/>
            <person name="Quetier F."/>
            <person name="Saurin W."/>
            <person name="Scarpelli C."/>
            <person name="Wincker P."/>
            <person name="Lander E.S."/>
            <person name="Weissenbach J."/>
            <person name="Roest Crollius H."/>
        </authorList>
    </citation>
    <scope>NUCLEOTIDE SEQUENCE [LARGE SCALE GENOMIC DNA]</scope>
</reference>
<accession>Q4TGZ1</accession>
<evidence type="ECO:0000256" key="1">
    <source>
        <dbReference type="SAM" id="MobiDB-lite"/>
    </source>
</evidence>
<organism evidence="2">
    <name type="scientific">Tetraodon nigroviridis</name>
    <name type="common">Spotted green pufferfish</name>
    <name type="synonym">Chelonodon nigroviridis</name>
    <dbReference type="NCBI Taxonomy" id="99883"/>
    <lineage>
        <taxon>Eukaryota</taxon>
        <taxon>Metazoa</taxon>
        <taxon>Chordata</taxon>
        <taxon>Craniata</taxon>
        <taxon>Vertebrata</taxon>
        <taxon>Euteleostomi</taxon>
        <taxon>Actinopterygii</taxon>
        <taxon>Neopterygii</taxon>
        <taxon>Teleostei</taxon>
        <taxon>Neoteleostei</taxon>
        <taxon>Acanthomorphata</taxon>
        <taxon>Eupercaria</taxon>
        <taxon>Tetraodontiformes</taxon>
        <taxon>Tetradontoidea</taxon>
        <taxon>Tetraodontidae</taxon>
        <taxon>Tetraodon</taxon>
    </lineage>
</organism>
<feature type="region of interest" description="Disordered" evidence="1">
    <location>
        <begin position="51"/>
        <end position="109"/>
    </location>
</feature>
<dbReference type="EMBL" id="CAAE01003372">
    <property type="protein sequence ID" value="CAF87841.1"/>
    <property type="molecule type" value="Genomic_DNA"/>
</dbReference>
<comment type="caution">
    <text evidence="2">The sequence shown here is derived from an EMBL/GenBank/DDBJ whole genome shotgun (WGS) entry which is preliminary data.</text>
</comment>
<reference evidence="2" key="2">
    <citation type="submission" date="2004-02" db="EMBL/GenBank/DDBJ databases">
        <authorList>
            <consortium name="Genoscope"/>
            <consortium name="Whitehead Institute Centre for Genome Research"/>
        </authorList>
    </citation>
    <scope>NUCLEOTIDE SEQUENCE</scope>
</reference>
<sequence>AEDLPGSPAAHRGLWRLLRRDDVLRDAQAAEEDRGDGAQVPTAPGVAVSALQGKTSPMVPGPGPGSTAPEPPLETPTKVSQGQEAPVAALRDPHARSHLNKDEGVRGDTRTAIEVLLVGGVYWR</sequence>
<feature type="compositionally biased region" description="Basic and acidic residues" evidence="1">
    <location>
        <begin position="91"/>
        <end position="109"/>
    </location>
</feature>
<dbReference type="KEGG" id="tng:GSTEN00000859G001"/>
<proteinExistence type="predicted"/>
<name>Q4TGZ1_TETNG</name>
<protein>
    <submittedName>
        <fullName evidence="2">(spotted green pufferfish) hypothetical protein</fullName>
    </submittedName>
</protein>